<evidence type="ECO:0000256" key="6">
    <source>
        <dbReference type="ARBA" id="ARBA00036541"/>
    </source>
</evidence>
<evidence type="ECO:0000256" key="5">
    <source>
        <dbReference type="ARBA" id="ARBA00036343"/>
    </source>
</evidence>
<evidence type="ECO:0000256" key="10">
    <source>
        <dbReference type="ARBA" id="ARBA00042182"/>
    </source>
</evidence>
<evidence type="ECO:0000256" key="9">
    <source>
        <dbReference type="ARBA" id="ARBA00042052"/>
    </source>
</evidence>
<evidence type="ECO:0000259" key="14">
    <source>
        <dbReference type="PROSITE" id="PS50404"/>
    </source>
</evidence>
<evidence type="ECO:0000256" key="2">
    <source>
        <dbReference type="ARBA" id="ARBA00005254"/>
    </source>
</evidence>
<comment type="catalytic activity">
    <reaction evidence="5">
        <text>(2S)-ethylmalonyl-CoA + H(+) = butanoyl-CoA + CO2</text>
        <dbReference type="Rhea" id="RHEA:32131"/>
        <dbReference type="ChEBI" id="CHEBI:15378"/>
        <dbReference type="ChEBI" id="CHEBI:16526"/>
        <dbReference type="ChEBI" id="CHEBI:57371"/>
        <dbReference type="ChEBI" id="CHEBI:60909"/>
        <dbReference type="EC" id="4.1.1.94"/>
    </reaction>
    <physiologicalReaction direction="left-to-right" evidence="5">
        <dbReference type="Rhea" id="RHEA:32132"/>
    </physiologicalReaction>
</comment>
<dbReference type="EMBL" id="JARKHS020031836">
    <property type="protein sequence ID" value="KAK8760834.1"/>
    <property type="molecule type" value="Genomic_DNA"/>
</dbReference>
<dbReference type="PANTHER" id="PTHR11941">
    <property type="entry name" value="ENOYL-COA HYDRATASE-RELATED"/>
    <property type="match status" value="1"/>
</dbReference>
<evidence type="ECO:0000256" key="3">
    <source>
        <dbReference type="ARBA" id="ARBA00022490"/>
    </source>
</evidence>
<dbReference type="PROSITE" id="PS50404">
    <property type="entry name" value="GST_NTER"/>
    <property type="match status" value="1"/>
</dbReference>
<dbReference type="AlphaFoldDB" id="A0AAQ4DEE4"/>
<dbReference type="Pfam" id="PF00378">
    <property type="entry name" value="ECH_1"/>
    <property type="match status" value="1"/>
</dbReference>
<comment type="similarity">
    <text evidence="2 13">Belongs to the enoyl-CoA hydratase/isomerase family.</text>
</comment>
<dbReference type="GO" id="GO:0006635">
    <property type="term" value="P:fatty acid beta-oxidation"/>
    <property type="evidence" value="ECO:0007669"/>
    <property type="project" value="TreeGrafter"/>
</dbReference>
<dbReference type="GO" id="GO:0004492">
    <property type="term" value="F:methyl/ethyl malonyl-CoA decarboxylase activity"/>
    <property type="evidence" value="ECO:0007669"/>
    <property type="project" value="UniProtKB-EC"/>
</dbReference>
<sequence>MKYASLLFSRLRIRNAFGVRRVTTLSDELRAKFSAFKGGAVELKKDDHTGIAELHFSNPSKRNSFCGEMMIQLHDVVAELRTWKEGKGLVFHSGEGVFCSGGDLDMMKALNTPELGAQMGGIMHSALMGLRDLPLISVALIQGRALGGGAELTTACDFRVMVPGAEIQFVQVRMGLVPGWGGTTRLVRHLGASETLKLLSSGRKVGAEEALEMGLIDDILHCYENPLLETKKWLGQYIAGDAHVVRLPYYIDGDLKLTQSMAILRYLARKHGLDGKTEAQKQRIDITEQQFADFRMNWVRLCYNPDFVSIDLF</sequence>
<evidence type="ECO:0000256" key="1">
    <source>
        <dbReference type="ARBA" id="ARBA00004514"/>
    </source>
</evidence>
<dbReference type="SUPFAM" id="SSF52096">
    <property type="entry name" value="ClpP/crotonase"/>
    <property type="match status" value="1"/>
</dbReference>
<keyword evidence="3" id="KW-0963">Cytoplasm</keyword>
<dbReference type="InterPro" id="IPR029045">
    <property type="entry name" value="ClpP/crotonase-like_dom_sf"/>
</dbReference>
<dbReference type="InterPro" id="IPR018376">
    <property type="entry name" value="Enoyl-CoA_hyd/isom_CS"/>
</dbReference>
<dbReference type="PROSITE" id="PS00166">
    <property type="entry name" value="ENOYL_COA_HYDRATASE"/>
    <property type="match status" value="1"/>
</dbReference>
<evidence type="ECO:0000256" key="11">
    <source>
        <dbReference type="ARBA" id="ARBA00047446"/>
    </source>
</evidence>
<evidence type="ECO:0000256" key="13">
    <source>
        <dbReference type="RuleBase" id="RU003707"/>
    </source>
</evidence>
<keyword evidence="16" id="KW-1185">Reference proteome</keyword>
<evidence type="ECO:0000256" key="8">
    <source>
        <dbReference type="ARBA" id="ARBA00039903"/>
    </source>
</evidence>
<dbReference type="Proteomes" id="UP001321473">
    <property type="component" value="Unassembled WGS sequence"/>
</dbReference>
<gene>
    <name evidence="15" type="ORF">V5799_027896</name>
</gene>
<evidence type="ECO:0000256" key="7">
    <source>
        <dbReference type="ARBA" id="ARBA00038883"/>
    </source>
</evidence>
<organism evidence="15 16">
    <name type="scientific">Amblyomma americanum</name>
    <name type="common">Lone star tick</name>
    <dbReference type="NCBI Taxonomy" id="6943"/>
    <lineage>
        <taxon>Eukaryota</taxon>
        <taxon>Metazoa</taxon>
        <taxon>Ecdysozoa</taxon>
        <taxon>Arthropoda</taxon>
        <taxon>Chelicerata</taxon>
        <taxon>Arachnida</taxon>
        <taxon>Acari</taxon>
        <taxon>Parasitiformes</taxon>
        <taxon>Ixodida</taxon>
        <taxon>Ixodoidea</taxon>
        <taxon>Ixodidae</taxon>
        <taxon>Amblyomminae</taxon>
        <taxon>Amblyomma</taxon>
    </lineage>
</organism>
<dbReference type="PANTHER" id="PTHR11941:SF27">
    <property type="entry name" value="ETHYLMALONYL-COA DECARBOXYLASE"/>
    <property type="match status" value="1"/>
</dbReference>
<name>A0AAQ4DEE4_AMBAM</name>
<comment type="caution">
    <text evidence="15">The sequence shown here is derived from an EMBL/GenBank/DDBJ whole genome shotgun (WGS) entry which is preliminary data.</text>
</comment>
<dbReference type="Pfam" id="PF02798">
    <property type="entry name" value="GST_N"/>
    <property type="match status" value="1"/>
</dbReference>
<dbReference type="GO" id="GO:0005829">
    <property type="term" value="C:cytosol"/>
    <property type="evidence" value="ECO:0007669"/>
    <property type="project" value="UniProtKB-SubCell"/>
</dbReference>
<dbReference type="CDD" id="cd06558">
    <property type="entry name" value="crotonase-like"/>
    <property type="match status" value="1"/>
</dbReference>
<comment type="catalytic activity">
    <reaction evidence="6">
        <text>(2R)-ethylmalonyl-CoA + H(+) = butanoyl-CoA + CO2</text>
        <dbReference type="Rhea" id="RHEA:59540"/>
        <dbReference type="ChEBI" id="CHEBI:15378"/>
        <dbReference type="ChEBI" id="CHEBI:16526"/>
        <dbReference type="ChEBI" id="CHEBI:57371"/>
        <dbReference type="ChEBI" id="CHEBI:85316"/>
        <dbReference type="EC" id="4.1.1.94"/>
    </reaction>
    <physiologicalReaction direction="left-to-right" evidence="6">
        <dbReference type="Rhea" id="RHEA:59541"/>
    </physiologicalReaction>
</comment>
<feature type="domain" description="GST N-terminal" evidence="14">
    <location>
        <begin position="191"/>
        <end position="275"/>
    </location>
</feature>
<comment type="catalytic activity">
    <reaction evidence="11">
        <text>(S)-methylmalonyl-CoA + H(+) = propanoyl-CoA + CO2</text>
        <dbReference type="Rhea" id="RHEA:61340"/>
        <dbReference type="ChEBI" id="CHEBI:15378"/>
        <dbReference type="ChEBI" id="CHEBI:16526"/>
        <dbReference type="ChEBI" id="CHEBI:57327"/>
        <dbReference type="ChEBI" id="CHEBI:57392"/>
        <dbReference type="EC" id="4.1.1.94"/>
    </reaction>
    <physiologicalReaction direction="left-to-right" evidence="11">
        <dbReference type="Rhea" id="RHEA:61341"/>
    </physiologicalReaction>
</comment>
<comment type="function">
    <text evidence="12">Decarboxylates ethylmalonyl-CoA, a potentially toxic metabolite, to form butyryl-CoA, suggesting it might be involved in metabolite proofreading. Acts preferentially on (S)-ethylmalonyl-CoA but also has some activity on the (R)-isomer. Also has methylmalonyl-CoA decarboxylase activity at lower level.</text>
</comment>
<dbReference type="Gene3D" id="1.20.1050.130">
    <property type="match status" value="1"/>
</dbReference>
<dbReference type="Gene3D" id="3.90.226.10">
    <property type="entry name" value="2-enoyl-CoA Hydratase, Chain A, domain 1"/>
    <property type="match status" value="1"/>
</dbReference>
<evidence type="ECO:0000313" key="15">
    <source>
        <dbReference type="EMBL" id="KAK8760834.1"/>
    </source>
</evidence>
<dbReference type="InterPro" id="IPR004045">
    <property type="entry name" value="Glutathione_S-Trfase_N"/>
</dbReference>
<evidence type="ECO:0000313" key="16">
    <source>
        <dbReference type="Proteomes" id="UP001321473"/>
    </source>
</evidence>
<reference evidence="15 16" key="1">
    <citation type="journal article" date="2023" name="Arcadia Sci">
        <title>De novo assembly of a long-read Amblyomma americanum tick genome.</title>
        <authorList>
            <person name="Chou S."/>
            <person name="Poskanzer K.E."/>
            <person name="Rollins M."/>
            <person name="Thuy-Boun P.S."/>
        </authorList>
    </citation>
    <scope>NUCLEOTIDE SEQUENCE [LARGE SCALE GENOMIC DNA]</scope>
    <source>
        <strain evidence="15">F_SG_1</strain>
        <tissue evidence="15">Salivary glands</tissue>
    </source>
</reference>
<dbReference type="InterPro" id="IPR001753">
    <property type="entry name" value="Enoyl-CoA_hydra/iso"/>
</dbReference>
<comment type="subcellular location">
    <subcellularLocation>
        <location evidence="1">Cytoplasm</location>
        <location evidence="1">Cytosol</location>
    </subcellularLocation>
</comment>
<dbReference type="EC" id="4.1.1.94" evidence="7"/>
<dbReference type="SUPFAM" id="SSF52833">
    <property type="entry name" value="Thioredoxin-like"/>
    <property type="match status" value="1"/>
</dbReference>
<evidence type="ECO:0000256" key="12">
    <source>
        <dbReference type="ARBA" id="ARBA00056546"/>
    </source>
</evidence>
<protein>
    <recommendedName>
        <fullName evidence="8">Ethylmalonyl-CoA decarboxylase</fullName>
        <ecNumber evidence="7">4.1.1.94</ecNumber>
    </recommendedName>
    <alternativeName>
        <fullName evidence="10">Enoyl-CoA hydratase domain-containing protein 1</fullName>
    </alternativeName>
    <alternativeName>
        <fullName evidence="9">Methylmalonyl-CoA decarboxylase</fullName>
    </alternativeName>
</protein>
<proteinExistence type="inferred from homology"/>
<evidence type="ECO:0000256" key="4">
    <source>
        <dbReference type="ARBA" id="ARBA00023239"/>
    </source>
</evidence>
<dbReference type="InterPro" id="IPR036249">
    <property type="entry name" value="Thioredoxin-like_sf"/>
</dbReference>
<accession>A0AAQ4DEE4</accession>
<keyword evidence="4" id="KW-0456">Lyase</keyword>